<evidence type="ECO:0000313" key="3">
    <source>
        <dbReference type="Proteomes" id="UP000184452"/>
    </source>
</evidence>
<proteinExistence type="predicted"/>
<feature type="non-terminal residue" evidence="2">
    <location>
        <position position="106"/>
    </location>
</feature>
<dbReference type="Proteomes" id="UP000184452">
    <property type="component" value="Unassembled WGS sequence"/>
</dbReference>
<accession>A0A1M6KPI0</accession>
<organism evidence="2 3">
    <name type="scientific">Nocardiopsis flavescens</name>
    <dbReference type="NCBI Taxonomy" id="758803"/>
    <lineage>
        <taxon>Bacteria</taxon>
        <taxon>Bacillati</taxon>
        <taxon>Actinomycetota</taxon>
        <taxon>Actinomycetes</taxon>
        <taxon>Streptosporangiales</taxon>
        <taxon>Nocardiopsidaceae</taxon>
        <taxon>Nocardiopsis</taxon>
    </lineage>
</organism>
<evidence type="ECO:0000256" key="1">
    <source>
        <dbReference type="SAM" id="MobiDB-lite"/>
    </source>
</evidence>
<protein>
    <recommendedName>
        <fullName evidence="4">Helix-turn-helix domain-containing protein</fullName>
    </recommendedName>
</protein>
<gene>
    <name evidence="2" type="ORF">SAMN05421803_107256</name>
</gene>
<feature type="region of interest" description="Disordered" evidence="1">
    <location>
        <begin position="47"/>
        <end position="79"/>
    </location>
</feature>
<dbReference type="OrthoDB" id="9803231at2"/>
<dbReference type="AlphaFoldDB" id="A0A1M6KPI0"/>
<dbReference type="STRING" id="758803.SAMN05421803_107256"/>
<reference evidence="2 3" key="1">
    <citation type="submission" date="2016-11" db="EMBL/GenBank/DDBJ databases">
        <authorList>
            <person name="Jaros S."/>
            <person name="Januszkiewicz K."/>
            <person name="Wedrychowicz H."/>
        </authorList>
    </citation>
    <scope>NUCLEOTIDE SEQUENCE [LARGE SCALE GENOMIC DNA]</scope>
    <source>
        <strain evidence="2 3">CGMCC 4.5723</strain>
    </source>
</reference>
<name>A0A1M6KPI0_9ACTN</name>
<dbReference type="EMBL" id="FQZK01000007">
    <property type="protein sequence ID" value="SHJ60847.1"/>
    <property type="molecule type" value="Genomic_DNA"/>
</dbReference>
<evidence type="ECO:0000313" key="2">
    <source>
        <dbReference type="EMBL" id="SHJ60847.1"/>
    </source>
</evidence>
<sequence>MDFQIPDSPIIHGRKRLTAERAAYSQLMQQGLSNDEACRIVGINPKTGRRWRNGRSAEPGRRRAAPPLTGAVPPTGPSRYLDETERIRIADLNHEGKPLRAIAAEL</sequence>
<evidence type="ECO:0008006" key="4">
    <source>
        <dbReference type="Google" id="ProtNLM"/>
    </source>
</evidence>
<keyword evidence="3" id="KW-1185">Reference proteome</keyword>